<accession>A0A7W3UL16</accession>
<dbReference type="RefSeq" id="WP_182596198.1">
    <property type="nucleotide sequence ID" value="NZ_JACIVA010000046.1"/>
</dbReference>
<dbReference type="PANTHER" id="PTHR43873:SF1">
    <property type="entry name" value="COBYRINATE A,C-DIAMIDE SYNTHASE"/>
    <property type="match status" value="1"/>
</dbReference>
<keyword evidence="6 7" id="KW-0315">Glutamine amidotransferase</keyword>
<comment type="miscellaneous">
    <text evidence="7">The a and c carboxylates of cobyrinate are activated for nucleophilic attack via formation of a phosphorylated intermediate by ATP. CbiA catalyzes first the amidation of the c-carboxylate, and then that of the a-carboxylate.</text>
</comment>
<comment type="caution">
    <text evidence="10">The sequence shown here is derived from an EMBL/GenBank/DDBJ whole genome shotgun (WGS) entry which is preliminary data.</text>
</comment>
<comment type="catalytic activity">
    <reaction evidence="7">
        <text>cob(II)yrinate + 2 L-glutamine + 2 ATP + 2 H2O = cob(II)yrinate a,c diamide + 2 L-glutamate + 2 ADP + 2 phosphate + 2 H(+)</text>
        <dbReference type="Rhea" id="RHEA:26289"/>
        <dbReference type="ChEBI" id="CHEBI:15377"/>
        <dbReference type="ChEBI" id="CHEBI:15378"/>
        <dbReference type="ChEBI" id="CHEBI:29985"/>
        <dbReference type="ChEBI" id="CHEBI:30616"/>
        <dbReference type="ChEBI" id="CHEBI:43474"/>
        <dbReference type="ChEBI" id="CHEBI:58359"/>
        <dbReference type="ChEBI" id="CHEBI:58537"/>
        <dbReference type="ChEBI" id="CHEBI:58894"/>
        <dbReference type="ChEBI" id="CHEBI:456216"/>
        <dbReference type="EC" id="6.3.5.11"/>
    </reaction>
</comment>
<evidence type="ECO:0000259" key="8">
    <source>
        <dbReference type="Pfam" id="PF01656"/>
    </source>
</evidence>
<keyword evidence="3 7" id="KW-0547">Nucleotide-binding</keyword>
<dbReference type="SUPFAM" id="SSF52317">
    <property type="entry name" value="Class I glutamine amidotransferase-like"/>
    <property type="match status" value="1"/>
</dbReference>
<sequence>MKKILIAGVTSGSGKTTVTLGILKALNEQYRIQSYKVGPDYVDTKFHTRITKRPARNLDNYLVPDSATLKYLFTKDTDEIDLGIVEGVMGLYDGLGTDKDAYSTASVAKQLNIPVVLVINARATSTSAAAILKGFIDFDPGVQIKGVIINNVMSQNHYELIAGAIRRYLKLPVLGYLPHDSTVSLPSRQLGLVPDDELPNIDKKIALIAKEVKQHVDLQQFVKIASPVIKTVKDPFSGLQVRLKLGIAKDKAFSFYYADNLNLLEKIGVELVPFSPLVDQKLPDVDALYIGGGYPEEFASQLAANTLMKKAIQKFSQAGKPIYAECGGLMYLGKTLEEKGTSYPMVGIFDGRSQMTPQLKKFGYCVAYPQENCLLGATKQKIIGHEFHHSVFTPLNEQLKPVLKMKKIRDNEVVDTWNGGYQKQKTFASYLHVHFYQSKSLFTRFLKNLGADMQ</sequence>
<dbReference type="InterPro" id="IPR004484">
    <property type="entry name" value="CbiA/CobB_synth"/>
</dbReference>
<evidence type="ECO:0000259" key="9">
    <source>
        <dbReference type="Pfam" id="PF07685"/>
    </source>
</evidence>
<keyword evidence="2 7" id="KW-0436">Ligase</keyword>
<reference evidence="10 11" key="1">
    <citation type="submission" date="2020-07" db="EMBL/GenBank/DDBJ databases">
        <title>Description of Limosilactobacillus balticus sp. nov., Limosilactobacillus agrestis sp. nov., Limosilactobacillus albertensis sp. nov., Limosilactobacillus rudii sp. nov., Limosilactobacillus fastidiosus sp. nov., five novel Limosilactobacillus species isolated from the vertebrate gastrointestinal tract, and proposal of 6 subspecies of Limosilactobacillus reuteri adapted to the gastrointestinal tract of specific vertebrate hosts.</title>
        <authorList>
            <person name="Li F."/>
            <person name="Cheng C."/>
            <person name="Zheng J."/>
            <person name="Quevedo R.M."/>
            <person name="Li J."/>
            <person name="Roos S."/>
            <person name="Gaenzle M.G."/>
            <person name="Walter J."/>
        </authorList>
    </citation>
    <scope>NUCLEOTIDE SEQUENCE [LARGE SCALE GENOMIC DNA]</scope>
    <source>
        <strain evidence="10 11">STM2_1</strain>
    </source>
</reference>
<dbReference type="EMBL" id="JACIVA010000046">
    <property type="protein sequence ID" value="MBB1097461.1"/>
    <property type="molecule type" value="Genomic_DNA"/>
</dbReference>
<comment type="pathway">
    <text evidence="7">Cofactor biosynthesis; adenosylcobalamin biosynthesis; cob(II)yrinate a,c-diamide from sirohydrochlorin (anaerobic route): step 10/10.</text>
</comment>
<dbReference type="PANTHER" id="PTHR43873">
    <property type="entry name" value="COBYRINATE A,C-DIAMIDE SYNTHASE"/>
    <property type="match status" value="1"/>
</dbReference>
<keyword evidence="4 7" id="KW-0067">ATP-binding</keyword>
<evidence type="ECO:0000313" key="10">
    <source>
        <dbReference type="EMBL" id="MBB1097461.1"/>
    </source>
</evidence>
<dbReference type="HAMAP" id="MF_00027">
    <property type="entry name" value="CobB_CbiA"/>
    <property type="match status" value="1"/>
</dbReference>
<dbReference type="SUPFAM" id="SSF52540">
    <property type="entry name" value="P-loop containing nucleoside triphosphate hydrolases"/>
    <property type="match status" value="1"/>
</dbReference>
<dbReference type="InterPro" id="IPR027417">
    <property type="entry name" value="P-loop_NTPase"/>
</dbReference>
<comment type="cofactor">
    <cofactor evidence="1 7">
        <name>Mg(2+)</name>
        <dbReference type="ChEBI" id="CHEBI:18420"/>
    </cofactor>
</comment>
<dbReference type="Pfam" id="PF01656">
    <property type="entry name" value="CbiA"/>
    <property type="match status" value="1"/>
</dbReference>
<dbReference type="CDD" id="cd03130">
    <property type="entry name" value="GATase1_CobB"/>
    <property type="match status" value="1"/>
</dbReference>
<proteinExistence type="inferred from homology"/>
<evidence type="ECO:0000256" key="1">
    <source>
        <dbReference type="ARBA" id="ARBA00001946"/>
    </source>
</evidence>
<feature type="domain" description="CobQ/CobB/MinD/ParA nucleotide binding" evidence="8">
    <location>
        <begin position="4"/>
        <end position="189"/>
    </location>
</feature>
<dbReference type="EC" id="6.3.5.11" evidence="7"/>
<dbReference type="NCBIfam" id="NF002204">
    <property type="entry name" value="PRK01077.1"/>
    <property type="match status" value="1"/>
</dbReference>
<comment type="similarity">
    <text evidence="7">Belongs to the CobB/CbiA family.</text>
</comment>
<keyword evidence="5 7" id="KW-0460">Magnesium</keyword>
<feature type="active site" description="Nucleophile" evidence="7">
    <location>
        <position position="326"/>
    </location>
</feature>
<dbReference type="UniPathway" id="UPA00148">
    <property type="reaction ID" value="UER00231"/>
</dbReference>
<dbReference type="GO" id="GO:0042242">
    <property type="term" value="F:cobyrinic acid a,c-diamide synthase activity"/>
    <property type="evidence" value="ECO:0007669"/>
    <property type="project" value="UniProtKB-UniRule"/>
</dbReference>
<keyword evidence="7" id="KW-0169">Cobalamin biosynthesis</keyword>
<evidence type="ECO:0000256" key="7">
    <source>
        <dbReference type="HAMAP-Rule" id="MF_00027"/>
    </source>
</evidence>
<evidence type="ECO:0000256" key="5">
    <source>
        <dbReference type="ARBA" id="ARBA00022842"/>
    </source>
</evidence>
<protein>
    <recommendedName>
        <fullName evidence="7">Cobyrinate a,c-diamide synthase</fullName>
        <ecNumber evidence="7">6.3.5.11</ecNumber>
    </recommendedName>
    <alternativeName>
        <fullName evidence="7">Cobyrinic acid a,c-diamide synthetase</fullName>
    </alternativeName>
</protein>
<evidence type="ECO:0000256" key="3">
    <source>
        <dbReference type="ARBA" id="ARBA00022741"/>
    </source>
</evidence>
<evidence type="ECO:0000256" key="4">
    <source>
        <dbReference type="ARBA" id="ARBA00022840"/>
    </source>
</evidence>
<dbReference type="InterPro" id="IPR002586">
    <property type="entry name" value="CobQ/CobB/MinD/ParA_Nub-bd_dom"/>
</dbReference>
<organism evidence="10 11">
    <name type="scientific">Limosilactobacillus rudii</name>
    <dbReference type="NCBI Taxonomy" id="2759755"/>
    <lineage>
        <taxon>Bacteria</taxon>
        <taxon>Bacillati</taxon>
        <taxon>Bacillota</taxon>
        <taxon>Bacilli</taxon>
        <taxon>Lactobacillales</taxon>
        <taxon>Lactobacillaceae</taxon>
        <taxon>Limosilactobacillus</taxon>
    </lineage>
</organism>
<dbReference type="InterPro" id="IPR011698">
    <property type="entry name" value="GATase_3"/>
</dbReference>
<dbReference type="Gene3D" id="3.40.50.880">
    <property type="match status" value="1"/>
</dbReference>
<comment type="function">
    <text evidence="7">Catalyzes the ATP-dependent amidation of the two carboxylate groups at positions a and c of cobyrinate, using either L-glutamine or ammonia as the nitrogen source.</text>
</comment>
<dbReference type="AlphaFoldDB" id="A0A7W3UL16"/>
<gene>
    <name evidence="7" type="primary">cbiA</name>
    <name evidence="10" type="ORF">H5S09_05855</name>
</gene>
<comment type="domain">
    <text evidence="7">Comprises of two domains. The C-terminal domain contains the binding site for glutamine and catalyzes the hydrolysis of this substrate to glutamate and ammonia. The N-terminal domain is anticipated to bind ATP and cobyrinate and catalyzes the ultimate synthesis of the diamide product. The ammonia produced via the glutaminase domain is probably translocated to the adjacent domain via a molecular tunnel, where it reacts with an activated intermediate.</text>
</comment>
<keyword evidence="11" id="KW-1185">Reference proteome</keyword>
<evidence type="ECO:0000256" key="6">
    <source>
        <dbReference type="ARBA" id="ARBA00022962"/>
    </source>
</evidence>
<dbReference type="Gene3D" id="3.40.50.300">
    <property type="entry name" value="P-loop containing nucleotide triphosphate hydrolases"/>
    <property type="match status" value="1"/>
</dbReference>
<dbReference type="NCBIfam" id="TIGR00379">
    <property type="entry name" value="cobB"/>
    <property type="match status" value="1"/>
</dbReference>
<dbReference type="GO" id="GO:0009236">
    <property type="term" value="P:cobalamin biosynthetic process"/>
    <property type="evidence" value="ECO:0007669"/>
    <property type="project" value="UniProtKB-UniRule"/>
</dbReference>
<dbReference type="InterPro" id="IPR029062">
    <property type="entry name" value="Class_I_gatase-like"/>
</dbReference>
<feature type="domain" description="CobB/CobQ-like glutamine amidotransferase" evidence="9">
    <location>
        <begin position="245"/>
        <end position="438"/>
    </location>
</feature>
<dbReference type="PROSITE" id="PS51274">
    <property type="entry name" value="GATASE_COBBQ"/>
    <property type="match status" value="1"/>
</dbReference>
<dbReference type="Proteomes" id="UP000517106">
    <property type="component" value="Unassembled WGS sequence"/>
</dbReference>
<evidence type="ECO:0000313" key="11">
    <source>
        <dbReference type="Proteomes" id="UP000517106"/>
    </source>
</evidence>
<evidence type="ECO:0000256" key="2">
    <source>
        <dbReference type="ARBA" id="ARBA00022598"/>
    </source>
</evidence>
<feature type="site" description="Increases nucleophilicity of active site Cys" evidence="7">
    <location>
        <position position="432"/>
    </location>
</feature>
<name>A0A7W3UL16_9LACO</name>
<dbReference type="Pfam" id="PF07685">
    <property type="entry name" value="GATase_3"/>
    <property type="match status" value="1"/>
</dbReference>
<dbReference type="GO" id="GO:0005524">
    <property type="term" value="F:ATP binding"/>
    <property type="evidence" value="ECO:0007669"/>
    <property type="project" value="UniProtKB-UniRule"/>
</dbReference>